<protein>
    <submittedName>
        <fullName evidence="2">Multidrug transporter MdtB</fullName>
    </submittedName>
</protein>
<evidence type="ECO:0000313" key="3">
    <source>
        <dbReference type="Proteomes" id="UP000255192"/>
    </source>
</evidence>
<keyword evidence="1" id="KW-1133">Transmembrane helix</keyword>
<dbReference type="GO" id="GO:0022857">
    <property type="term" value="F:transmembrane transporter activity"/>
    <property type="evidence" value="ECO:0007669"/>
    <property type="project" value="InterPro"/>
</dbReference>
<dbReference type="Proteomes" id="UP000255192">
    <property type="component" value="Unassembled WGS sequence"/>
</dbReference>
<dbReference type="SUPFAM" id="SSF82866">
    <property type="entry name" value="Multidrug efflux transporter AcrB transmembrane domain"/>
    <property type="match status" value="1"/>
</dbReference>
<accession>A0A378AQ87</accession>
<dbReference type="AlphaFoldDB" id="A0A378AQ87"/>
<reference evidence="2 3" key="1">
    <citation type="submission" date="2018-06" db="EMBL/GenBank/DDBJ databases">
        <authorList>
            <consortium name="Pathogen Informatics"/>
            <person name="Doyle S."/>
        </authorList>
    </citation>
    <scope>NUCLEOTIDE SEQUENCE [LARGE SCALE GENOMIC DNA]</scope>
    <source>
        <strain evidence="2 3">NCTC204</strain>
    </source>
</reference>
<name>A0A378AQ87_KLEPN</name>
<dbReference type="InterPro" id="IPR001036">
    <property type="entry name" value="Acrflvin-R"/>
</dbReference>
<evidence type="ECO:0000256" key="1">
    <source>
        <dbReference type="SAM" id="Phobius"/>
    </source>
</evidence>
<proteinExistence type="predicted"/>
<dbReference type="GO" id="GO:0016020">
    <property type="term" value="C:membrane"/>
    <property type="evidence" value="ECO:0007669"/>
    <property type="project" value="InterPro"/>
</dbReference>
<keyword evidence="1" id="KW-0472">Membrane</keyword>
<evidence type="ECO:0000313" key="2">
    <source>
        <dbReference type="EMBL" id="STV16033.1"/>
    </source>
</evidence>
<gene>
    <name evidence="2" type="primary">mdtC_5</name>
    <name evidence="2" type="ORF">NCTC204_04297</name>
</gene>
<dbReference type="EMBL" id="UGMD01000002">
    <property type="protein sequence ID" value="STV16033.1"/>
    <property type="molecule type" value="Genomic_DNA"/>
</dbReference>
<organism evidence="2 3">
    <name type="scientific">Klebsiella pneumoniae</name>
    <dbReference type="NCBI Taxonomy" id="573"/>
    <lineage>
        <taxon>Bacteria</taxon>
        <taxon>Pseudomonadati</taxon>
        <taxon>Pseudomonadota</taxon>
        <taxon>Gammaproteobacteria</taxon>
        <taxon>Enterobacterales</taxon>
        <taxon>Enterobacteriaceae</taxon>
        <taxon>Klebsiella/Raoultella group</taxon>
        <taxon>Klebsiella</taxon>
        <taxon>Klebsiella pneumoniae complex</taxon>
    </lineage>
</organism>
<keyword evidence="1" id="KW-0812">Transmembrane</keyword>
<dbReference type="Pfam" id="PF00873">
    <property type="entry name" value="ACR_tran"/>
    <property type="match status" value="1"/>
</dbReference>
<feature type="transmembrane region" description="Helical" evidence="1">
    <location>
        <begin position="16"/>
        <end position="40"/>
    </location>
</feature>
<dbReference type="Gene3D" id="1.20.1640.10">
    <property type="entry name" value="Multidrug efflux transporter AcrB transmembrane domain"/>
    <property type="match status" value="1"/>
</dbReference>
<sequence>MLSTGVGAELRRPAGIGMVGGLMLSQVLTLFTTPVIYLLFDRLSLHLKRRFPRQEEEA</sequence>